<name>A0A921MV17_9MICO</name>
<protein>
    <submittedName>
        <fullName evidence="2">Uncharacterized protein</fullName>
    </submittedName>
</protein>
<keyword evidence="1" id="KW-0812">Transmembrane</keyword>
<feature type="transmembrane region" description="Helical" evidence="1">
    <location>
        <begin position="29"/>
        <end position="50"/>
    </location>
</feature>
<comment type="caution">
    <text evidence="2">The sequence shown here is derived from an EMBL/GenBank/DDBJ whole genome shotgun (WGS) entry which is preliminary data.</text>
</comment>
<gene>
    <name evidence="2" type="ORF">K8V81_05460</name>
</gene>
<proteinExistence type="predicted"/>
<reference evidence="2" key="2">
    <citation type="submission" date="2021-09" db="EMBL/GenBank/DDBJ databases">
        <authorList>
            <person name="Gilroy R."/>
        </authorList>
    </citation>
    <scope>NUCLEOTIDE SEQUENCE</scope>
    <source>
        <strain evidence="2">ChiGjej5B5-22894</strain>
    </source>
</reference>
<evidence type="ECO:0000313" key="2">
    <source>
        <dbReference type="EMBL" id="HJG91154.1"/>
    </source>
</evidence>
<organism evidence="2 3">
    <name type="scientific">Brachybacterium massiliense</name>
    <dbReference type="NCBI Taxonomy" id="1755098"/>
    <lineage>
        <taxon>Bacteria</taxon>
        <taxon>Bacillati</taxon>
        <taxon>Actinomycetota</taxon>
        <taxon>Actinomycetes</taxon>
        <taxon>Micrococcales</taxon>
        <taxon>Dermabacteraceae</taxon>
        <taxon>Brachybacterium</taxon>
    </lineage>
</organism>
<accession>A0A921MV17</accession>
<keyword evidence="1" id="KW-1133">Transmembrane helix</keyword>
<keyword evidence="1" id="KW-0472">Membrane</keyword>
<dbReference type="Proteomes" id="UP000742460">
    <property type="component" value="Unassembled WGS sequence"/>
</dbReference>
<dbReference type="EMBL" id="DYUE01000135">
    <property type="protein sequence ID" value="HJG91154.1"/>
    <property type="molecule type" value="Genomic_DNA"/>
</dbReference>
<evidence type="ECO:0000256" key="1">
    <source>
        <dbReference type="SAM" id="Phobius"/>
    </source>
</evidence>
<sequence length="231" mass="26552">MPTLLANPSAPLATGPTWPGDWSTFWPDMVIGCVTGLIIGLALWLLQIWADQRHARKVSRRVSLRIVQPLLLVLQRPTYTQGFSEISVLPRKHRTALSLIEQSDLDDWHEELATELTETLRDYRGRLWNLQADADDLEQAVERWFTVHRTSPVVREWVEARLLGASEDYLRAMVRSEDDYEAIAAAGSQIVSSRLVRKHARAYGHSLRKADRTMHNLMPILIENVRRRSNR</sequence>
<evidence type="ECO:0000313" key="3">
    <source>
        <dbReference type="Proteomes" id="UP000742460"/>
    </source>
</evidence>
<reference evidence="2" key="1">
    <citation type="journal article" date="2021" name="PeerJ">
        <title>Extensive microbial diversity within the chicken gut microbiome revealed by metagenomics and culture.</title>
        <authorList>
            <person name="Gilroy R."/>
            <person name="Ravi A."/>
            <person name="Getino M."/>
            <person name="Pursley I."/>
            <person name="Horton D.L."/>
            <person name="Alikhan N.F."/>
            <person name="Baker D."/>
            <person name="Gharbi K."/>
            <person name="Hall N."/>
            <person name="Watson M."/>
            <person name="Adriaenssens E.M."/>
            <person name="Foster-Nyarko E."/>
            <person name="Jarju S."/>
            <person name="Secka A."/>
            <person name="Antonio M."/>
            <person name="Oren A."/>
            <person name="Chaudhuri R.R."/>
            <person name="La Ragione R."/>
            <person name="Hildebrand F."/>
            <person name="Pallen M.J."/>
        </authorList>
    </citation>
    <scope>NUCLEOTIDE SEQUENCE</scope>
    <source>
        <strain evidence="2">ChiGjej5B5-22894</strain>
    </source>
</reference>
<dbReference type="AlphaFoldDB" id="A0A921MV17"/>